<dbReference type="PANTHER" id="PTHR16537:SF1">
    <property type="entry name" value="PROTEIN ZNRD2"/>
    <property type="match status" value="1"/>
</dbReference>
<accession>A0A0F9U7T8</accession>
<protein>
    <recommendedName>
        <fullName evidence="2">Sjogrens syndrome scleroderma autoantigen 1</fullName>
    </recommendedName>
</protein>
<evidence type="ECO:0008006" key="2">
    <source>
        <dbReference type="Google" id="ProtNLM"/>
    </source>
</evidence>
<dbReference type="AlphaFoldDB" id="A0A0F9U7T8"/>
<organism evidence="1">
    <name type="scientific">marine sediment metagenome</name>
    <dbReference type="NCBI Taxonomy" id="412755"/>
    <lineage>
        <taxon>unclassified sequences</taxon>
        <taxon>metagenomes</taxon>
        <taxon>ecological metagenomes</taxon>
    </lineage>
</organism>
<evidence type="ECO:0000313" key="1">
    <source>
        <dbReference type="EMBL" id="KKN57311.1"/>
    </source>
</evidence>
<reference evidence="1" key="1">
    <citation type="journal article" date="2015" name="Nature">
        <title>Complex archaea that bridge the gap between prokaryotes and eukaryotes.</title>
        <authorList>
            <person name="Spang A."/>
            <person name="Saw J.H."/>
            <person name="Jorgensen S.L."/>
            <person name="Zaremba-Niedzwiedzka K."/>
            <person name="Martijn J."/>
            <person name="Lind A.E."/>
            <person name="van Eijk R."/>
            <person name="Schleper C."/>
            <person name="Guy L."/>
            <person name="Ettema T.J."/>
        </authorList>
    </citation>
    <scope>NUCLEOTIDE SEQUENCE</scope>
</reference>
<dbReference type="InterPro" id="IPR009563">
    <property type="entry name" value="SSSCA1"/>
</dbReference>
<proteinExistence type="predicted"/>
<dbReference type="InterPro" id="IPR051888">
    <property type="entry name" value="UPF0148_domain"/>
</dbReference>
<sequence length="125" mass="14470">MADLLRSGFTMLNIACPECNNPIFRTKDNEKFCPSCNRKVLFVDKKSYNNKTKTNENVSRLSHISERNIDNNIIDSLEEILNAKIKWVAEKLQNETQLELIEKYTQILSNLYDLIIKLSSKSGQE</sequence>
<gene>
    <name evidence="1" type="ORF">LCGC14_0563390</name>
</gene>
<comment type="caution">
    <text evidence="1">The sequence shown here is derived from an EMBL/GenBank/DDBJ whole genome shotgun (WGS) entry which is preliminary data.</text>
</comment>
<dbReference type="Pfam" id="PF06677">
    <property type="entry name" value="Auto_anti-p27"/>
    <property type="match status" value="1"/>
</dbReference>
<dbReference type="EMBL" id="LAZR01000809">
    <property type="protein sequence ID" value="KKN57311.1"/>
    <property type="molecule type" value="Genomic_DNA"/>
</dbReference>
<name>A0A0F9U7T8_9ZZZZ</name>
<dbReference type="PANTHER" id="PTHR16537">
    <property type="entry name" value="SJOEGREN SYNDROME/SCLERODERMA AUTOANTIGEN 1"/>
    <property type="match status" value="1"/>
</dbReference>